<reference evidence="2" key="2">
    <citation type="submission" date="2015-01" db="EMBL/GenBank/DDBJ databases">
        <title>Evolutionary Origins and Diversification of the Mycorrhizal Mutualists.</title>
        <authorList>
            <consortium name="DOE Joint Genome Institute"/>
            <consortium name="Mycorrhizal Genomics Consortium"/>
            <person name="Kohler A."/>
            <person name="Kuo A."/>
            <person name="Nagy L.G."/>
            <person name="Floudas D."/>
            <person name="Copeland A."/>
            <person name="Barry K.W."/>
            <person name="Cichocki N."/>
            <person name="Veneault-Fourrey C."/>
            <person name="LaButti K."/>
            <person name="Lindquist E.A."/>
            <person name="Lipzen A."/>
            <person name="Lundell T."/>
            <person name="Morin E."/>
            <person name="Murat C."/>
            <person name="Riley R."/>
            <person name="Ohm R."/>
            <person name="Sun H."/>
            <person name="Tunlid A."/>
            <person name="Henrissat B."/>
            <person name="Grigoriev I.V."/>
            <person name="Hibbett D.S."/>
            <person name="Martin F."/>
        </authorList>
    </citation>
    <scope>NUCLEOTIDE SEQUENCE [LARGE SCALE GENOMIC DNA]</scope>
    <source>
        <strain evidence="2">F 1598</strain>
    </source>
</reference>
<dbReference type="EMBL" id="KN832979">
    <property type="protein sequence ID" value="KIM87290.1"/>
    <property type="molecule type" value="Genomic_DNA"/>
</dbReference>
<protein>
    <submittedName>
        <fullName evidence="1">Uncharacterized protein</fullName>
    </submittedName>
</protein>
<dbReference type="InParanoid" id="A0A0C3FSV8"/>
<proteinExistence type="predicted"/>
<dbReference type="HOGENOM" id="CLU_2085657_0_0_1"/>
<dbReference type="AlphaFoldDB" id="A0A0C3FSV8"/>
<organism evidence="1 2">
    <name type="scientific">Piloderma croceum (strain F 1598)</name>
    <dbReference type="NCBI Taxonomy" id="765440"/>
    <lineage>
        <taxon>Eukaryota</taxon>
        <taxon>Fungi</taxon>
        <taxon>Dikarya</taxon>
        <taxon>Basidiomycota</taxon>
        <taxon>Agaricomycotina</taxon>
        <taxon>Agaricomycetes</taxon>
        <taxon>Agaricomycetidae</taxon>
        <taxon>Atheliales</taxon>
        <taxon>Atheliaceae</taxon>
        <taxon>Piloderma</taxon>
    </lineage>
</organism>
<accession>A0A0C3FSV8</accession>
<dbReference type="Proteomes" id="UP000054166">
    <property type="component" value="Unassembled WGS sequence"/>
</dbReference>
<sequence length="117" mass="13968">MYLYNPTRLAYIIRQLPLHRSNFGITWRTPPITRTRPDDTENVLKFTLSFQLGAQSQAKVEMRQNDHLIDMPWTVSKRDISVEPILRLTDYLHWPARPDWAFFRSRPLCRPQLNVEC</sequence>
<evidence type="ECO:0000313" key="1">
    <source>
        <dbReference type="EMBL" id="KIM87290.1"/>
    </source>
</evidence>
<name>A0A0C3FSV8_PILCF</name>
<evidence type="ECO:0000313" key="2">
    <source>
        <dbReference type="Proteomes" id="UP000054166"/>
    </source>
</evidence>
<keyword evidence="2" id="KW-1185">Reference proteome</keyword>
<gene>
    <name evidence="1" type="ORF">PILCRDRAFT_271197</name>
</gene>
<reference evidence="1 2" key="1">
    <citation type="submission" date="2014-04" db="EMBL/GenBank/DDBJ databases">
        <authorList>
            <consortium name="DOE Joint Genome Institute"/>
            <person name="Kuo A."/>
            <person name="Tarkka M."/>
            <person name="Buscot F."/>
            <person name="Kohler A."/>
            <person name="Nagy L.G."/>
            <person name="Floudas D."/>
            <person name="Copeland A."/>
            <person name="Barry K.W."/>
            <person name="Cichocki N."/>
            <person name="Veneault-Fourrey C."/>
            <person name="LaButti K."/>
            <person name="Lindquist E.A."/>
            <person name="Lipzen A."/>
            <person name="Lundell T."/>
            <person name="Morin E."/>
            <person name="Murat C."/>
            <person name="Sun H."/>
            <person name="Tunlid A."/>
            <person name="Henrissat B."/>
            <person name="Grigoriev I.V."/>
            <person name="Hibbett D.S."/>
            <person name="Martin F."/>
            <person name="Nordberg H.P."/>
            <person name="Cantor M.N."/>
            <person name="Hua S.X."/>
        </authorList>
    </citation>
    <scope>NUCLEOTIDE SEQUENCE [LARGE SCALE GENOMIC DNA]</scope>
    <source>
        <strain evidence="1 2">F 1598</strain>
    </source>
</reference>